<keyword evidence="7" id="KW-1133">Transmembrane helix</keyword>
<comment type="caution">
    <text evidence="10">Lacks conserved residue(s) required for the propagation of feature annotation.</text>
</comment>
<evidence type="ECO:0000256" key="3">
    <source>
        <dbReference type="ARBA" id="ARBA00004613"/>
    </source>
</evidence>
<reference evidence="14" key="2">
    <citation type="journal article" date="2023" name="Science">
        <title>Genomic signatures of disease resistance in endangered staghorn corals.</title>
        <authorList>
            <person name="Vollmer S.V."/>
            <person name="Selwyn J.D."/>
            <person name="Despard B.A."/>
            <person name="Roesel C.L."/>
        </authorList>
    </citation>
    <scope>NUCLEOTIDE SEQUENCE</scope>
    <source>
        <strain evidence="14">K2</strain>
    </source>
</reference>
<comment type="subcellular location">
    <subcellularLocation>
        <location evidence="1">Endomembrane system</location>
        <topology evidence="1">Peripheral membrane protein</topology>
    </subcellularLocation>
    <subcellularLocation>
        <location evidence="2">Membrane</location>
        <topology evidence="2">Single-pass type I membrane protein</topology>
    </subcellularLocation>
    <subcellularLocation>
        <location evidence="3">Secreted</location>
    </subcellularLocation>
</comment>
<dbReference type="SUPFAM" id="SSF49785">
    <property type="entry name" value="Galactose-binding domain-like"/>
    <property type="match status" value="1"/>
</dbReference>
<dbReference type="CDD" id="cd22823">
    <property type="entry name" value="Gal_Rha_Lectin"/>
    <property type="match status" value="1"/>
</dbReference>
<dbReference type="CDD" id="cd00041">
    <property type="entry name" value="CUB"/>
    <property type="match status" value="1"/>
</dbReference>
<dbReference type="AlphaFoldDB" id="A0AAD9R223"/>
<dbReference type="Pfam" id="PF00431">
    <property type="entry name" value="CUB"/>
    <property type="match status" value="1"/>
</dbReference>
<evidence type="ECO:0000256" key="7">
    <source>
        <dbReference type="ARBA" id="ARBA00022989"/>
    </source>
</evidence>
<evidence type="ECO:0000256" key="4">
    <source>
        <dbReference type="ARBA" id="ARBA00022525"/>
    </source>
</evidence>
<proteinExistence type="predicted"/>
<evidence type="ECO:0000313" key="15">
    <source>
        <dbReference type="Proteomes" id="UP001249851"/>
    </source>
</evidence>
<dbReference type="GO" id="GO:0005576">
    <property type="term" value="C:extracellular region"/>
    <property type="evidence" value="ECO:0007669"/>
    <property type="project" value="UniProtKB-SubCell"/>
</dbReference>
<comment type="caution">
    <text evidence="14">The sequence shown here is derived from an EMBL/GenBank/DDBJ whole genome shotgun (WGS) entry which is preliminary data.</text>
</comment>
<dbReference type="GO" id="GO:0007155">
    <property type="term" value="P:cell adhesion"/>
    <property type="evidence" value="ECO:0007669"/>
    <property type="project" value="UniProtKB-KW"/>
</dbReference>
<dbReference type="Pfam" id="PF00754">
    <property type="entry name" value="F5_F8_type_C"/>
    <property type="match status" value="1"/>
</dbReference>
<dbReference type="InterPro" id="IPR050633">
    <property type="entry name" value="Neuropilin_MCO_CoagFactor"/>
</dbReference>
<dbReference type="PROSITE" id="PS50228">
    <property type="entry name" value="SUEL_LECTIN"/>
    <property type="match status" value="1"/>
</dbReference>
<dbReference type="GO" id="GO:0005886">
    <property type="term" value="C:plasma membrane"/>
    <property type="evidence" value="ECO:0007669"/>
    <property type="project" value="TreeGrafter"/>
</dbReference>
<dbReference type="Gene3D" id="2.60.120.740">
    <property type="match status" value="1"/>
</dbReference>
<organism evidence="14 15">
    <name type="scientific">Acropora cervicornis</name>
    <name type="common">Staghorn coral</name>
    <dbReference type="NCBI Taxonomy" id="6130"/>
    <lineage>
        <taxon>Eukaryota</taxon>
        <taxon>Metazoa</taxon>
        <taxon>Cnidaria</taxon>
        <taxon>Anthozoa</taxon>
        <taxon>Hexacorallia</taxon>
        <taxon>Scleractinia</taxon>
        <taxon>Astrocoeniina</taxon>
        <taxon>Acroporidae</taxon>
        <taxon>Acropora</taxon>
    </lineage>
</organism>
<feature type="domain" description="SUEL-type lectin" evidence="13">
    <location>
        <begin position="283"/>
        <end position="368"/>
    </location>
</feature>
<dbReference type="EMBL" id="JARQWQ010000005">
    <property type="protein sequence ID" value="KAK2571661.1"/>
    <property type="molecule type" value="Genomic_DNA"/>
</dbReference>
<dbReference type="GO" id="GO:0012505">
    <property type="term" value="C:endomembrane system"/>
    <property type="evidence" value="ECO:0007669"/>
    <property type="project" value="UniProtKB-SubCell"/>
</dbReference>
<keyword evidence="5" id="KW-0812">Transmembrane</keyword>
<evidence type="ECO:0000256" key="8">
    <source>
        <dbReference type="ARBA" id="ARBA00023136"/>
    </source>
</evidence>
<dbReference type="PROSITE" id="PS50022">
    <property type="entry name" value="FA58C_3"/>
    <property type="match status" value="1"/>
</dbReference>
<evidence type="ECO:0000259" key="13">
    <source>
        <dbReference type="PROSITE" id="PS50228"/>
    </source>
</evidence>
<evidence type="ECO:0000256" key="2">
    <source>
        <dbReference type="ARBA" id="ARBA00004479"/>
    </source>
</evidence>
<dbReference type="InterPro" id="IPR043159">
    <property type="entry name" value="Lectin_gal-bd_sf"/>
</dbReference>
<dbReference type="InterPro" id="IPR000859">
    <property type="entry name" value="CUB_dom"/>
</dbReference>
<dbReference type="PROSITE" id="PS01285">
    <property type="entry name" value="FA58C_1"/>
    <property type="match status" value="1"/>
</dbReference>
<sequence length="477" mass="53056">MCTREMDLHRLLKELTAVQTFVLLVFVVGNLRFEIIGAARPGCSNPLGLEGGFEDRQFKSYTFKDGYDPFMGRLNNDGGWCSRTNDNNHEFLEIELQNVQHISGIATQGVPGSSLNSDSYVKTFLVEYSFNRTKWYPYEDSGGSAQTYYRHMCLRVELYGCNDPSDDCSRYITTASGSINSSSFLGSYPANKDCTWLIEISNNKIISFMFTLFDVYQGSNPESCDYDYVEVRDGLTDSSPVIGEKYCNQKRPMLITTKKNVARIYFHTGIDNHGHKGFRLYFLSVTKGYQNTISILHAWYQVDSFPFSCGQRHDYSSSTSCPAFNAMGEIVSKCQGYKKCLISVSDSSFPGHSCAKVRRRLEVFYQCNSLHDKTTAPTPQLTTSTKSAPTASPVAINMHVSHSLTSHVTESPIKVKATETHAVTVSNTLPRSTDLITSNGSGDPTLEKDPITDAVNAGIIVSVIFVEGGQYGKTKML</sequence>
<accession>A0AAD9R223</accession>
<keyword evidence="15" id="KW-1185">Reference proteome</keyword>
<evidence type="ECO:0000256" key="5">
    <source>
        <dbReference type="ARBA" id="ARBA00022692"/>
    </source>
</evidence>
<evidence type="ECO:0000313" key="14">
    <source>
        <dbReference type="EMBL" id="KAK2571661.1"/>
    </source>
</evidence>
<dbReference type="InterPro" id="IPR000922">
    <property type="entry name" value="Lectin_gal-bd_dom"/>
</dbReference>
<dbReference type="InterPro" id="IPR035914">
    <property type="entry name" value="Sperma_CUB_dom_sf"/>
</dbReference>
<feature type="domain" description="CUB" evidence="11">
    <location>
        <begin position="168"/>
        <end position="285"/>
    </location>
</feature>
<dbReference type="PANTHER" id="PTHR46806">
    <property type="entry name" value="F5/8 TYPE C DOMAIN-CONTAINING PROTEIN"/>
    <property type="match status" value="1"/>
</dbReference>
<evidence type="ECO:0000256" key="9">
    <source>
        <dbReference type="ARBA" id="ARBA00023157"/>
    </source>
</evidence>
<dbReference type="CDD" id="cd00057">
    <property type="entry name" value="FA58C"/>
    <property type="match status" value="1"/>
</dbReference>
<dbReference type="SUPFAM" id="SSF49854">
    <property type="entry name" value="Spermadhesin, CUB domain"/>
    <property type="match status" value="1"/>
</dbReference>
<keyword evidence="9" id="KW-1015">Disulfide bond</keyword>
<dbReference type="Gene3D" id="2.60.120.290">
    <property type="entry name" value="Spermadhesin, CUB domain"/>
    <property type="match status" value="1"/>
</dbReference>
<name>A0AAD9R223_ACRCE</name>
<dbReference type="Proteomes" id="UP001249851">
    <property type="component" value="Unassembled WGS sequence"/>
</dbReference>
<reference evidence="14" key="1">
    <citation type="journal article" date="2023" name="G3 (Bethesda)">
        <title>Whole genome assembly and annotation of the endangered Caribbean coral Acropora cervicornis.</title>
        <authorList>
            <person name="Selwyn J.D."/>
            <person name="Vollmer S.V."/>
        </authorList>
    </citation>
    <scope>NUCLEOTIDE SEQUENCE</scope>
    <source>
        <strain evidence="14">K2</strain>
    </source>
</reference>
<dbReference type="PROSITE" id="PS01180">
    <property type="entry name" value="CUB"/>
    <property type="match status" value="1"/>
</dbReference>
<dbReference type="Pfam" id="PF02140">
    <property type="entry name" value="SUEL_Lectin"/>
    <property type="match status" value="1"/>
</dbReference>
<evidence type="ECO:0000259" key="11">
    <source>
        <dbReference type="PROSITE" id="PS01180"/>
    </source>
</evidence>
<evidence type="ECO:0000256" key="6">
    <source>
        <dbReference type="ARBA" id="ARBA00022889"/>
    </source>
</evidence>
<protein>
    <submittedName>
        <fullName evidence="14">Coagulation factor V</fullName>
    </submittedName>
</protein>
<dbReference type="InterPro" id="IPR000421">
    <property type="entry name" value="FA58C"/>
</dbReference>
<evidence type="ECO:0000256" key="10">
    <source>
        <dbReference type="PROSITE-ProRule" id="PRU00059"/>
    </source>
</evidence>
<dbReference type="GO" id="GO:0030246">
    <property type="term" value="F:carbohydrate binding"/>
    <property type="evidence" value="ECO:0007669"/>
    <property type="project" value="InterPro"/>
</dbReference>
<keyword evidence="8" id="KW-0472">Membrane</keyword>
<keyword evidence="4" id="KW-0964">Secreted</keyword>
<dbReference type="PANTHER" id="PTHR46806:SF5">
    <property type="entry name" value="F5_8 TYPE C DOMAIN-CONTAINING PROTEIN"/>
    <property type="match status" value="1"/>
</dbReference>
<dbReference type="InterPro" id="IPR008979">
    <property type="entry name" value="Galactose-bd-like_sf"/>
</dbReference>
<dbReference type="FunFam" id="2.60.120.290:FF:000005">
    <property type="entry name" value="Procollagen C-endopeptidase enhancer 1"/>
    <property type="match status" value="1"/>
</dbReference>
<evidence type="ECO:0000256" key="1">
    <source>
        <dbReference type="ARBA" id="ARBA00004184"/>
    </source>
</evidence>
<dbReference type="SMART" id="SM00042">
    <property type="entry name" value="CUB"/>
    <property type="match status" value="1"/>
</dbReference>
<gene>
    <name evidence="14" type="ORF">P5673_003030</name>
</gene>
<keyword evidence="6" id="KW-0130">Cell adhesion</keyword>
<evidence type="ECO:0000259" key="12">
    <source>
        <dbReference type="PROSITE" id="PS50022"/>
    </source>
</evidence>
<feature type="domain" description="F5/8 type C" evidence="12">
    <location>
        <begin position="43"/>
        <end position="141"/>
    </location>
</feature>
<dbReference type="Gene3D" id="2.60.120.260">
    <property type="entry name" value="Galactose-binding domain-like"/>
    <property type="match status" value="1"/>
</dbReference>
<dbReference type="GO" id="GO:0038023">
    <property type="term" value="F:signaling receptor activity"/>
    <property type="evidence" value="ECO:0007669"/>
    <property type="project" value="TreeGrafter"/>
</dbReference>